<feature type="compositionally biased region" description="Basic and acidic residues" evidence="8">
    <location>
        <begin position="202"/>
        <end position="213"/>
    </location>
</feature>
<dbReference type="GO" id="GO:0005930">
    <property type="term" value="C:axoneme"/>
    <property type="evidence" value="ECO:0007669"/>
    <property type="project" value="UniProtKB-SubCell"/>
</dbReference>
<proteinExistence type="inferred from homology"/>
<comment type="similarity">
    <text evidence="7">Belongs to the tilB family.</text>
</comment>
<dbReference type="SUPFAM" id="SSF52058">
    <property type="entry name" value="L domain-like"/>
    <property type="match status" value="1"/>
</dbReference>
<dbReference type="PANTHER" id="PTHR18849">
    <property type="entry name" value="LEUCINE RICH REPEAT PROTEIN"/>
    <property type="match status" value="1"/>
</dbReference>
<dbReference type="InterPro" id="IPR001611">
    <property type="entry name" value="Leu-rich_rpt"/>
</dbReference>
<dbReference type="PANTHER" id="PTHR18849:SF0">
    <property type="entry name" value="CILIA- AND FLAGELLA-ASSOCIATED PROTEIN 410-RELATED"/>
    <property type="match status" value="1"/>
</dbReference>
<evidence type="ECO:0000256" key="1">
    <source>
        <dbReference type="ARBA" id="ARBA00004430"/>
    </source>
</evidence>
<gene>
    <name evidence="10" type="ORF">A3770_06p45730</name>
</gene>
<evidence type="ECO:0000256" key="4">
    <source>
        <dbReference type="ARBA" id="ARBA00022737"/>
    </source>
</evidence>
<evidence type="ECO:0000313" key="11">
    <source>
        <dbReference type="Proteomes" id="UP000316726"/>
    </source>
</evidence>
<feature type="domain" description="Dynein axonemal assembly factor 11-like CS" evidence="9">
    <location>
        <begin position="232"/>
        <end position="352"/>
    </location>
</feature>
<evidence type="ECO:0000256" key="5">
    <source>
        <dbReference type="ARBA" id="ARBA00023069"/>
    </source>
</evidence>
<comment type="subcellular location">
    <subcellularLocation>
        <location evidence="1">Cytoplasm</location>
        <location evidence="1">Cytoskeleton</location>
        <location evidence="1">Cilium axoneme</location>
    </subcellularLocation>
</comment>
<evidence type="ECO:0000256" key="2">
    <source>
        <dbReference type="ARBA" id="ARBA00022490"/>
    </source>
</evidence>
<feature type="compositionally biased region" description="Acidic residues" evidence="8">
    <location>
        <begin position="190"/>
        <end position="201"/>
    </location>
</feature>
<feature type="region of interest" description="Disordered" evidence="8">
    <location>
        <begin position="227"/>
        <end position="262"/>
    </location>
</feature>
<dbReference type="InterPro" id="IPR056496">
    <property type="entry name" value="CS_DNAAF11_C"/>
</dbReference>
<dbReference type="Proteomes" id="UP000316726">
    <property type="component" value="Chromosome 6"/>
</dbReference>
<dbReference type="AlphaFoldDB" id="A0A5B8MR02"/>
<feature type="compositionally biased region" description="Basic and acidic residues" evidence="8">
    <location>
        <begin position="227"/>
        <end position="261"/>
    </location>
</feature>
<keyword evidence="6" id="KW-0966">Cell projection</keyword>
<dbReference type="EMBL" id="CP031039">
    <property type="protein sequence ID" value="QDZ22055.1"/>
    <property type="molecule type" value="Genomic_DNA"/>
</dbReference>
<keyword evidence="5" id="KW-0969">Cilium</keyword>
<dbReference type="Gene3D" id="3.80.10.10">
    <property type="entry name" value="Ribonuclease Inhibitor"/>
    <property type="match status" value="1"/>
</dbReference>
<feature type="region of interest" description="Disordered" evidence="8">
    <location>
        <begin position="406"/>
        <end position="444"/>
    </location>
</feature>
<name>A0A5B8MR02_9CHLO</name>
<feature type="compositionally biased region" description="Acidic residues" evidence="8">
    <location>
        <begin position="422"/>
        <end position="444"/>
    </location>
</feature>
<dbReference type="Pfam" id="PF14580">
    <property type="entry name" value="LRR_9"/>
    <property type="match status" value="1"/>
</dbReference>
<accession>A0A5B8MR02</accession>
<evidence type="ECO:0000313" key="10">
    <source>
        <dbReference type="EMBL" id="QDZ22055.1"/>
    </source>
</evidence>
<organism evidence="10 11">
    <name type="scientific">Chloropicon primus</name>
    <dbReference type="NCBI Taxonomy" id="1764295"/>
    <lineage>
        <taxon>Eukaryota</taxon>
        <taxon>Viridiplantae</taxon>
        <taxon>Chlorophyta</taxon>
        <taxon>Chloropicophyceae</taxon>
        <taxon>Chloropicales</taxon>
        <taxon>Chloropicaceae</taxon>
        <taxon>Chloropicon</taxon>
    </lineage>
</organism>
<dbReference type="InterPro" id="IPR032675">
    <property type="entry name" value="LRR_dom_sf"/>
</dbReference>
<dbReference type="STRING" id="1764295.A0A5B8MR02"/>
<keyword evidence="11" id="KW-1185">Reference proteome</keyword>
<dbReference type="SMART" id="SM00365">
    <property type="entry name" value="LRR_SD22"/>
    <property type="match status" value="2"/>
</dbReference>
<dbReference type="OrthoDB" id="10250990at2759"/>
<protein>
    <recommendedName>
        <fullName evidence="9">Dynein axonemal assembly factor 11-like CS domain-containing protein</fullName>
    </recommendedName>
</protein>
<evidence type="ECO:0000256" key="3">
    <source>
        <dbReference type="ARBA" id="ARBA00022614"/>
    </source>
</evidence>
<evidence type="ECO:0000256" key="7">
    <source>
        <dbReference type="ARBA" id="ARBA00049982"/>
    </source>
</evidence>
<keyword evidence="2" id="KW-0963">Cytoplasm</keyword>
<feature type="region of interest" description="Disordered" evidence="8">
    <location>
        <begin position="190"/>
        <end position="213"/>
    </location>
</feature>
<keyword evidence="4" id="KW-0677">Repeat</keyword>
<dbReference type="Pfam" id="PF23602">
    <property type="entry name" value="CS_DNAAF11_C"/>
    <property type="match status" value="1"/>
</dbReference>
<evidence type="ECO:0000256" key="8">
    <source>
        <dbReference type="SAM" id="MobiDB-lite"/>
    </source>
</evidence>
<reference evidence="10 11" key="1">
    <citation type="submission" date="2018-07" db="EMBL/GenBank/DDBJ databases">
        <title>The complete nuclear genome of the prasinophyte Chloropicon primus (CCMP1205).</title>
        <authorList>
            <person name="Pombert J.-F."/>
            <person name="Otis C."/>
            <person name="Turmel M."/>
            <person name="Lemieux C."/>
        </authorList>
    </citation>
    <scope>NUCLEOTIDE SEQUENCE [LARGE SCALE GENOMIC DNA]</scope>
    <source>
        <strain evidence="10 11">CCMP1205</strain>
    </source>
</reference>
<dbReference type="FunFam" id="3.80.10.10:FF:000052">
    <property type="entry name" value="Leucine rich repeat containing 6"/>
    <property type="match status" value="1"/>
</dbReference>
<sequence>MAPITEQMIRQRSEHNEGIVSTLEEVSLHQLNIEKIEVIGVLCKRLKILLLQSNVIGKIQNLHKLKELEYLNLALNNIQKVENLQRCEFLTKLDLTLNFITKAGLLSLHSLSHNVHLKEMYLTGNPCADWGGYRDFVVATLPHLNKLDGTEIKPSERIGAKQKLAGLTERLRKELVDEGTDPDVWVDVEIPPEYDEDELEEADRNAVEKDGEKHRPWCPATRVLEARENEKEEREAEEKKKSERDRIFDKPPTKRREKLEPIAEGQRVLNKNEGRWDFTLLDSEDDAKIVLDVAVGKFLDTSLIEADVQPTYVRLLIKGKLLQLTLAEEVSPDKSQAQRNKHTGHLVVTMPKANQTLRANASLVNQHYSVVKDHKLANGDDPKSGGGGAVSIRGIVQDLSKTDQAQGLLIKERSAQVPEASSSDDDDNDNDNDDDDNDDIPPLT</sequence>
<dbReference type="PROSITE" id="PS51450">
    <property type="entry name" value="LRR"/>
    <property type="match status" value="2"/>
</dbReference>
<evidence type="ECO:0000256" key="6">
    <source>
        <dbReference type="ARBA" id="ARBA00023273"/>
    </source>
</evidence>
<keyword evidence="3" id="KW-0433">Leucine-rich repeat</keyword>
<evidence type="ECO:0000259" key="9">
    <source>
        <dbReference type="Pfam" id="PF23602"/>
    </source>
</evidence>